<accession>A0ABW7MK54</accession>
<dbReference type="Pfam" id="PF03350">
    <property type="entry name" value="UPF0114"/>
    <property type="match status" value="1"/>
</dbReference>
<feature type="transmembrane region" description="Helical" evidence="1">
    <location>
        <begin position="63"/>
        <end position="90"/>
    </location>
</feature>
<sequence>MIDESPKQKIASKLEKMFQVRYLALIVSFFLMLNGILAIALGVKHLWETVLILFGNHDKGAGSSIITSIDTFLFALVILILAGGIFKLFVGNQNTFKESAVFSKLNNFKDLKVLLWETILLTLTVWCALGFFIDSDKLLYEQLILPFTILLLALALNFIKKGEH</sequence>
<evidence type="ECO:0000313" key="3">
    <source>
        <dbReference type="Proteomes" id="UP001610104"/>
    </source>
</evidence>
<keyword evidence="3" id="KW-1185">Reference proteome</keyword>
<protein>
    <submittedName>
        <fullName evidence="2">YqhA family protein</fullName>
    </submittedName>
</protein>
<evidence type="ECO:0000256" key="1">
    <source>
        <dbReference type="SAM" id="Phobius"/>
    </source>
</evidence>
<name>A0ABW7MK54_9FLAO</name>
<feature type="transmembrane region" description="Helical" evidence="1">
    <location>
        <begin position="139"/>
        <end position="159"/>
    </location>
</feature>
<proteinExistence type="predicted"/>
<gene>
    <name evidence="2" type="ORF">V8G56_00510</name>
</gene>
<dbReference type="InterPro" id="IPR005134">
    <property type="entry name" value="UPF0114"/>
</dbReference>
<keyword evidence="1" id="KW-0812">Transmembrane</keyword>
<reference evidence="2 3" key="1">
    <citation type="submission" date="2024-02" db="EMBL/GenBank/DDBJ databases">
        <title>A Gaetbulibacter species isolated from tidal flats and genomic insights of their niches.</title>
        <authorList>
            <person name="Ye Y."/>
        </authorList>
    </citation>
    <scope>NUCLEOTIDE SEQUENCE [LARGE SCALE GENOMIC DNA]</scope>
    <source>
        <strain evidence="2 3">KEM-8</strain>
    </source>
</reference>
<dbReference type="Proteomes" id="UP001610104">
    <property type="component" value="Unassembled WGS sequence"/>
</dbReference>
<dbReference type="EMBL" id="JBAWKC010000001">
    <property type="protein sequence ID" value="MFH6767200.1"/>
    <property type="molecule type" value="Genomic_DNA"/>
</dbReference>
<evidence type="ECO:0000313" key="2">
    <source>
        <dbReference type="EMBL" id="MFH6767200.1"/>
    </source>
</evidence>
<dbReference type="RefSeq" id="WP_395436479.1">
    <property type="nucleotide sequence ID" value="NZ_JBAWKC010000001.1"/>
</dbReference>
<organism evidence="2 3">
    <name type="scientific">Gaetbulibacter aquiaggeris</name>
    <dbReference type="NCBI Taxonomy" id="1735373"/>
    <lineage>
        <taxon>Bacteria</taxon>
        <taxon>Pseudomonadati</taxon>
        <taxon>Bacteroidota</taxon>
        <taxon>Flavobacteriia</taxon>
        <taxon>Flavobacteriales</taxon>
        <taxon>Flavobacteriaceae</taxon>
        <taxon>Gaetbulibacter</taxon>
    </lineage>
</organism>
<feature type="transmembrane region" description="Helical" evidence="1">
    <location>
        <begin position="111"/>
        <end position="133"/>
    </location>
</feature>
<keyword evidence="1" id="KW-1133">Transmembrane helix</keyword>
<feature type="transmembrane region" description="Helical" evidence="1">
    <location>
        <begin position="20"/>
        <end position="43"/>
    </location>
</feature>
<keyword evidence="1" id="KW-0472">Membrane</keyword>
<comment type="caution">
    <text evidence="2">The sequence shown here is derived from an EMBL/GenBank/DDBJ whole genome shotgun (WGS) entry which is preliminary data.</text>
</comment>